<dbReference type="Proteomes" id="UP001165740">
    <property type="component" value="Chromosome 7"/>
</dbReference>
<feature type="compositionally biased region" description="Basic and acidic residues" evidence="15">
    <location>
        <begin position="228"/>
        <end position="266"/>
    </location>
</feature>
<feature type="region of interest" description="Disordered" evidence="15">
    <location>
        <begin position="757"/>
        <end position="897"/>
    </location>
</feature>
<keyword evidence="3" id="KW-0479">Metal-binding</keyword>
<evidence type="ECO:0000256" key="15">
    <source>
        <dbReference type="SAM" id="MobiDB-lite"/>
    </source>
</evidence>
<dbReference type="OMA" id="MMHQCPI"/>
<feature type="compositionally biased region" description="Basic and acidic residues" evidence="15">
    <location>
        <begin position="1220"/>
        <end position="1232"/>
    </location>
</feature>
<evidence type="ECO:0000256" key="6">
    <source>
        <dbReference type="ARBA" id="ARBA00022833"/>
    </source>
</evidence>
<feature type="compositionally biased region" description="Basic and acidic residues" evidence="15">
    <location>
        <begin position="759"/>
        <end position="769"/>
    </location>
</feature>
<dbReference type="Gene3D" id="3.30.160.60">
    <property type="entry name" value="Classic Zinc Finger"/>
    <property type="match status" value="8"/>
</dbReference>
<feature type="domain" description="C2H2-type" evidence="16">
    <location>
        <begin position="1087"/>
        <end position="1114"/>
    </location>
</feature>
<feature type="compositionally biased region" description="Low complexity" evidence="15">
    <location>
        <begin position="1480"/>
        <end position="1491"/>
    </location>
</feature>
<keyword evidence="6" id="KW-0862">Zinc</keyword>
<name>A0A9W3AWR2_BIOGL</name>
<feature type="compositionally biased region" description="Basic and acidic residues" evidence="15">
    <location>
        <begin position="823"/>
        <end position="854"/>
    </location>
</feature>
<feature type="compositionally biased region" description="Basic and acidic residues" evidence="15">
    <location>
        <begin position="440"/>
        <end position="461"/>
    </location>
</feature>
<feature type="compositionally biased region" description="Low complexity" evidence="15">
    <location>
        <begin position="855"/>
        <end position="871"/>
    </location>
</feature>
<feature type="region of interest" description="Disordered" evidence="15">
    <location>
        <begin position="1397"/>
        <end position="1436"/>
    </location>
</feature>
<proteinExistence type="inferred from homology"/>
<feature type="compositionally biased region" description="Low complexity" evidence="15">
    <location>
        <begin position="710"/>
        <end position="719"/>
    </location>
</feature>
<dbReference type="InterPro" id="IPR051565">
    <property type="entry name" value="Sal_C2H2-zinc-finger"/>
</dbReference>
<comment type="similarity">
    <text evidence="11">Belongs to the sal C2H2-type zinc-finger protein family.</text>
</comment>
<dbReference type="GeneID" id="106069777"/>
<dbReference type="FunFam" id="3.30.160.60:FF:000215">
    <property type="entry name" value="Spalt-like transcription factor 3"/>
    <property type="match status" value="1"/>
</dbReference>
<feature type="region of interest" description="Disordered" evidence="15">
    <location>
        <begin position="1"/>
        <end position="79"/>
    </location>
</feature>
<feature type="compositionally biased region" description="Low complexity" evidence="15">
    <location>
        <begin position="400"/>
        <end position="423"/>
    </location>
</feature>
<feature type="compositionally biased region" description="Pro residues" evidence="15">
    <location>
        <begin position="962"/>
        <end position="973"/>
    </location>
</feature>
<dbReference type="InterPro" id="IPR013087">
    <property type="entry name" value="Znf_C2H2_type"/>
</dbReference>
<feature type="compositionally biased region" description="Basic and acidic residues" evidence="15">
    <location>
        <begin position="1405"/>
        <end position="1417"/>
    </location>
</feature>
<evidence type="ECO:0000256" key="2">
    <source>
        <dbReference type="ARBA" id="ARBA00022473"/>
    </source>
</evidence>
<reference evidence="18" key="1">
    <citation type="submission" date="2025-08" db="UniProtKB">
        <authorList>
            <consortium name="RefSeq"/>
        </authorList>
    </citation>
    <scope>IDENTIFICATION</scope>
</reference>
<feature type="region of interest" description="Disordered" evidence="15">
    <location>
        <begin position="1452"/>
        <end position="1582"/>
    </location>
</feature>
<feature type="region of interest" description="Disordered" evidence="15">
    <location>
        <begin position="397"/>
        <end position="492"/>
    </location>
</feature>
<protein>
    <recommendedName>
        <fullName evidence="13">Homeotic protein spalt-major</fullName>
    </recommendedName>
</protein>
<feature type="compositionally biased region" description="Polar residues" evidence="15">
    <location>
        <begin position="781"/>
        <end position="799"/>
    </location>
</feature>
<feature type="compositionally biased region" description="Basic and acidic residues" evidence="15">
    <location>
        <begin position="1715"/>
        <end position="1747"/>
    </location>
</feature>
<dbReference type="FunFam" id="3.30.160.60:FF:000708">
    <property type="entry name" value="Sal-like protein 1"/>
    <property type="match status" value="1"/>
</dbReference>
<feature type="compositionally biased region" description="Acidic residues" evidence="15">
    <location>
        <begin position="1452"/>
        <end position="1462"/>
    </location>
</feature>
<feature type="compositionally biased region" description="Pro residues" evidence="15">
    <location>
        <begin position="678"/>
        <end position="709"/>
    </location>
</feature>
<dbReference type="FunFam" id="3.30.160.60:FF:002381">
    <property type="entry name" value="Putative spalt protein"/>
    <property type="match status" value="1"/>
</dbReference>
<feature type="compositionally biased region" description="Low complexity" evidence="15">
    <location>
        <begin position="1556"/>
        <end position="1568"/>
    </location>
</feature>
<evidence type="ECO:0000256" key="12">
    <source>
        <dbReference type="ARBA" id="ARBA00056983"/>
    </source>
</evidence>
<dbReference type="GO" id="GO:0048646">
    <property type="term" value="P:anatomical structure formation involved in morphogenesis"/>
    <property type="evidence" value="ECO:0007669"/>
    <property type="project" value="UniProtKB-ARBA"/>
</dbReference>
<keyword evidence="7" id="KW-0805">Transcription regulation</keyword>
<evidence type="ECO:0000256" key="8">
    <source>
        <dbReference type="ARBA" id="ARBA00023125"/>
    </source>
</evidence>
<dbReference type="GO" id="GO:0005634">
    <property type="term" value="C:nucleus"/>
    <property type="evidence" value="ECO:0007669"/>
    <property type="project" value="UniProtKB-SubCell"/>
</dbReference>
<dbReference type="SMART" id="SM00355">
    <property type="entry name" value="ZnF_C2H2"/>
    <property type="match status" value="11"/>
</dbReference>
<keyword evidence="17" id="KW-1185">Reference proteome</keyword>
<feature type="compositionally biased region" description="Basic and acidic residues" evidence="15">
    <location>
        <begin position="134"/>
        <end position="147"/>
    </location>
</feature>
<feature type="domain" description="C2H2-type" evidence="16">
    <location>
        <begin position="1340"/>
        <end position="1367"/>
    </location>
</feature>
<dbReference type="GO" id="GO:0048513">
    <property type="term" value="P:animal organ development"/>
    <property type="evidence" value="ECO:0007669"/>
    <property type="project" value="UniProtKB-ARBA"/>
</dbReference>
<dbReference type="FunFam" id="3.30.160.60:FF:000291">
    <property type="entry name" value="Spalt-like transcription factor 4"/>
    <property type="match status" value="1"/>
</dbReference>
<dbReference type="FunFam" id="3.30.160.60:FF:000130">
    <property type="entry name" value="Spalt-like transcription factor 4"/>
    <property type="match status" value="2"/>
</dbReference>
<feature type="compositionally biased region" description="Low complexity" evidence="15">
    <location>
        <begin position="1748"/>
        <end position="1764"/>
    </location>
</feature>
<dbReference type="PROSITE" id="PS50157">
    <property type="entry name" value="ZINC_FINGER_C2H2_2"/>
    <property type="match status" value="10"/>
</dbReference>
<feature type="compositionally biased region" description="Basic residues" evidence="15">
    <location>
        <begin position="1"/>
        <end position="11"/>
    </location>
</feature>
<sequence>MSRRKQSKPRHVGSDGLSLGDAGGPDELALGEDDGGDEGPLPSLRKRRLSSDTDRDEDERLNDAESNEEFCPSGDVPSPDGCDNISSCDKCGVCFTDITQYLTHKKLCATRSRILMPYDPPVNGYIQQNGYDRGGTDDCRRKDYSDGEDRDDKDDYDSADEDERPPHDAGGFDRQTESAGLSRGRKRSREEDDYKNNEDSRYRSQIRSEENFILGLRNKMMNTFHSFRDKSVDENERPGNKPKTSDGEDSRGNEFRKARKDSEASSERTAPGGSAKEDPAVAWALKAAERGMFGGNSNVTLEPMPATSAAVAQCGDRDDEVNLFRNMLFQLQQQQIMQIQVIQQMRRQLIASGVNPSVLPADIDLSMMSTEGLASVGAAMTGLQNATVAAAVARDTMTTSSSRFRGGSRSPSHSRESSPSLSENSHRTGELPSSPNSGKTSERDSERQREMAKPTEERHNGYDMSGKYLSPNAPFLDSPYPKQPGSSSPISRNPLEILQEKTAASLSSLPMSLGVRGAEGGKSSSSSLLNSSALFASSPSLSALQKETDALKPSPILPPLSIPMTAEDYKGYIQRGTILERSQYASDDPFFKHKCRFCHKVFGSDSALQIHVRSHTGERPFKCNICGNRFSTKGNLKVHFERHKAKYPHVKMDATPVPEHLDRQPNLLPNFQATPLPSSVPLPPPMPRLPMPPASHPAPPSPSSNPPLPSHHSPFSFGGSFMPPGLPPFGLMPPPRDAGLHFPHPLGLPLGFPPVSLASRRESPNRHLLDPGFMRPPQRESPGSNRDASPSESRKSNSGAPHFPYPRRESNHKSEAADTEDGDIQRESHMDDLHRRTPSEKHPPRSRHESEKSRSQSPASRKSSSSKAAPSTPVPNSPPPSHSRPSSSHSPRQSPASVISWASLTSPQNFPSHHPALFSPHHPLPPGFPGLGLSMGGTPTSFHLPPHLPMSGPRLSGHSPFLHPPPPPPPQISSPPGEGSMFRNSILPTKTIDPSENLEQYMEVQKSETSKLEALVKNIEQKITDPNQCVVCHRVLSCKSALQMHYRIHTGERPFKCKICGRSFTTKGNLKTHMGVHRAKPALRMMHQCPVCHKQFTNVLVLQQHIRAHTGSMGHIPHMPLLPPHMDWAHRAPFGLPRPHPYLPPMPHESMDLSRGHGFHPGHFPRERHPAMEVERKSDSFRRERQNSDAPKANEDNKTGDNEAVKETPARATPPRPHSRNSEGCEDRERPLSRPSHQDGSFTKSKFESTFLPPAFGNTPFDTPLAALEERVKAIDSQMSQTSFEKFRNSMGLDATCFPNSSSSASNGSEPTSKPDSPASGLDMAPYGCPILPPYDGGSTTCNICLKTFACKSALDIHYRSHSKLKPFQCEICERCFSTRGNLKQHLLTHKIRDLPNSAFDDVDDERKNQEPGSGKENEDDDDSELPNEDYPYEEDADEFGIDQDEEEYDHMNDEDFDDNADEGQSSPKSYVAEGDYQENNNNNSISNAENHNSDLDESNTDCSRDVTNGEKEDAEDACEPHDRDSPQPREFHPQSGPSNEASNTSSNLSHRTPEHSGITSSSHSGDSNHIRRSGGPKHQCMTCMKPFSSASALQIHTRTHTGDKPFKCTVCSKAFTTRGNLKVHMGTHMWNNSPSRRGRRMSIEPPFLLSHIKDNPFMPGGFPPRPPPDFFYQYPLPMMNGPGPKMNEISVIQSLSGALPSLPPIPPHLMHGFLSKDDHNPLRDPIEKKPAGELDLSLKMEKDHSPTRSSTSTPISSQAPTAPLNFSGTQSPGNNKENSSLAMGLDLRNLRGAPWMWGAFPCLMCGQMFPSQDAVEHHARSHHMNKSDPAGHPMVKGEPHPALPPKALLA</sequence>
<keyword evidence="10" id="KW-0539">Nucleus</keyword>
<organism evidence="17 18">
    <name type="scientific">Biomphalaria glabrata</name>
    <name type="common">Bloodfluke planorb</name>
    <name type="synonym">Freshwater snail</name>
    <dbReference type="NCBI Taxonomy" id="6526"/>
    <lineage>
        <taxon>Eukaryota</taxon>
        <taxon>Metazoa</taxon>
        <taxon>Spiralia</taxon>
        <taxon>Lophotrochozoa</taxon>
        <taxon>Mollusca</taxon>
        <taxon>Gastropoda</taxon>
        <taxon>Heterobranchia</taxon>
        <taxon>Euthyneura</taxon>
        <taxon>Panpulmonata</taxon>
        <taxon>Hygrophila</taxon>
        <taxon>Lymnaeoidea</taxon>
        <taxon>Planorbidae</taxon>
        <taxon>Biomphalaria</taxon>
    </lineage>
</organism>
<dbReference type="RefSeq" id="XP_055891658.1">
    <property type="nucleotide sequence ID" value="XM_056035683.1"/>
</dbReference>
<evidence type="ECO:0000313" key="18">
    <source>
        <dbReference type="RefSeq" id="XP_055891658.1"/>
    </source>
</evidence>
<feature type="region of interest" description="Disordered" evidence="15">
    <location>
        <begin position="1298"/>
        <end position="1319"/>
    </location>
</feature>
<feature type="compositionally biased region" description="Low complexity" evidence="15">
    <location>
        <begin position="1301"/>
        <end position="1312"/>
    </location>
</feature>
<dbReference type="FunFam" id="3.30.160.60:FF:000025">
    <property type="entry name" value="Spalt-like transcription factor 1"/>
    <property type="match status" value="1"/>
</dbReference>
<dbReference type="GO" id="GO:0009791">
    <property type="term" value="P:post-embryonic development"/>
    <property type="evidence" value="ECO:0007669"/>
    <property type="project" value="UniProtKB-ARBA"/>
</dbReference>
<dbReference type="PROSITE" id="PS00028">
    <property type="entry name" value="ZINC_FINGER_C2H2_1"/>
    <property type="match status" value="10"/>
</dbReference>
<feature type="domain" description="C2H2-type" evidence="16">
    <location>
        <begin position="1027"/>
        <end position="1054"/>
    </location>
</feature>
<evidence type="ECO:0000256" key="9">
    <source>
        <dbReference type="ARBA" id="ARBA00023163"/>
    </source>
</evidence>
<keyword evidence="2" id="KW-0217">Developmental protein</keyword>
<evidence type="ECO:0000256" key="14">
    <source>
        <dbReference type="PROSITE-ProRule" id="PRU00042"/>
    </source>
</evidence>
<dbReference type="PANTHER" id="PTHR23233:SF84">
    <property type="entry name" value="FI23031P1"/>
    <property type="match status" value="1"/>
</dbReference>
<feature type="region of interest" description="Disordered" evidence="15">
    <location>
        <begin position="1711"/>
        <end position="1781"/>
    </location>
</feature>
<evidence type="ECO:0000313" key="17">
    <source>
        <dbReference type="Proteomes" id="UP001165740"/>
    </source>
</evidence>
<feature type="domain" description="C2H2-type" evidence="16">
    <location>
        <begin position="1055"/>
        <end position="1082"/>
    </location>
</feature>
<comment type="subcellular location">
    <subcellularLocation>
        <location evidence="1">Nucleus</location>
    </subcellularLocation>
</comment>
<evidence type="ECO:0000256" key="10">
    <source>
        <dbReference type="ARBA" id="ARBA00023242"/>
    </source>
</evidence>
<feature type="region of interest" description="Disordered" evidence="15">
    <location>
        <begin position="126"/>
        <end position="202"/>
    </location>
</feature>
<keyword evidence="9" id="KW-0804">Transcription</keyword>
<evidence type="ECO:0000256" key="3">
    <source>
        <dbReference type="ARBA" id="ARBA00022723"/>
    </source>
</evidence>
<dbReference type="GO" id="GO:0008270">
    <property type="term" value="F:zinc ion binding"/>
    <property type="evidence" value="ECO:0007669"/>
    <property type="project" value="UniProtKB-KW"/>
</dbReference>
<feature type="domain" description="C2H2-type" evidence="16">
    <location>
        <begin position="1607"/>
        <end position="1634"/>
    </location>
</feature>
<feature type="compositionally biased region" description="Polar residues" evidence="15">
    <location>
        <begin position="1536"/>
        <end position="1551"/>
    </location>
</feature>
<feature type="domain" description="C2H2-type" evidence="16">
    <location>
        <begin position="1368"/>
        <end position="1390"/>
    </location>
</feature>
<evidence type="ECO:0000256" key="11">
    <source>
        <dbReference type="ARBA" id="ARBA00038474"/>
    </source>
</evidence>
<dbReference type="GO" id="GO:0061061">
    <property type="term" value="P:muscle structure development"/>
    <property type="evidence" value="ECO:0007669"/>
    <property type="project" value="UniProtKB-ARBA"/>
</dbReference>
<feature type="compositionally biased region" description="Pro residues" evidence="15">
    <location>
        <begin position="872"/>
        <end position="882"/>
    </location>
</feature>
<feature type="region of interest" description="Disordered" evidence="15">
    <location>
        <begin position="1145"/>
        <end position="1245"/>
    </location>
</feature>
<gene>
    <name evidence="18" type="primary">LOC106069777</name>
</gene>
<evidence type="ECO:0000256" key="7">
    <source>
        <dbReference type="ARBA" id="ARBA00023015"/>
    </source>
</evidence>
<dbReference type="InterPro" id="IPR036236">
    <property type="entry name" value="Znf_C2H2_sf"/>
</dbReference>
<feature type="compositionally biased region" description="Basic and acidic residues" evidence="15">
    <location>
        <begin position="1503"/>
        <end position="1512"/>
    </location>
</feature>
<feature type="compositionally biased region" description="Basic and acidic residues" evidence="15">
    <location>
        <begin position="1519"/>
        <end position="1533"/>
    </location>
</feature>
<dbReference type="GO" id="GO:0001708">
    <property type="term" value="P:cell fate specification"/>
    <property type="evidence" value="ECO:0007669"/>
    <property type="project" value="UniProtKB-ARBA"/>
</dbReference>
<dbReference type="GO" id="GO:0048699">
    <property type="term" value="P:generation of neurons"/>
    <property type="evidence" value="ECO:0007669"/>
    <property type="project" value="UniProtKB-ARBA"/>
</dbReference>
<feature type="compositionally biased region" description="Basic and acidic residues" evidence="15">
    <location>
        <begin position="806"/>
        <end position="816"/>
    </location>
</feature>
<evidence type="ECO:0000256" key="13">
    <source>
        <dbReference type="ARBA" id="ARBA00071947"/>
    </source>
</evidence>
<feature type="compositionally biased region" description="Polar residues" evidence="15">
    <location>
        <begin position="1765"/>
        <end position="1781"/>
    </location>
</feature>
<feature type="compositionally biased region" description="Low complexity" evidence="15">
    <location>
        <begin position="14"/>
        <end position="28"/>
    </location>
</feature>
<feature type="domain" description="C2H2-type" evidence="16">
    <location>
        <begin position="593"/>
        <end position="620"/>
    </location>
</feature>
<feature type="region of interest" description="Disordered" evidence="15">
    <location>
        <begin position="1817"/>
        <end position="1851"/>
    </location>
</feature>
<evidence type="ECO:0000256" key="1">
    <source>
        <dbReference type="ARBA" id="ARBA00004123"/>
    </source>
</evidence>
<feature type="compositionally biased region" description="Acidic residues" evidence="15">
    <location>
        <begin position="54"/>
        <end position="68"/>
    </location>
</feature>
<feature type="compositionally biased region" description="Basic and acidic residues" evidence="15">
    <location>
        <begin position="164"/>
        <end position="176"/>
    </location>
</feature>
<feature type="domain" description="C2H2-type" evidence="16">
    <location>
        <begin position="1579"/>
        <end position="1606"/>
    </location>
</feature>
<feature type="region of interest" description="Disordered" evidence="15">
    <location>
        <begin position="228"/>
        <end position="278"/>
    </location>
</feature>
<dbReference type="OrthoDB" id="9998363at2759"/>
<keyword evidence="4" id="KW-0677">Repeat</keyword>
<dbReference type="PANTHER" id="PTHR23233">
    <property type="entry name" value="SAL-LIKE PROTEIN"/>
    <property type="match status" value="1"/>
</dbReference>
<accession>A0A9W3AWR2</accession>
<feature type="compositionally biased region" description="Low complexity" evidence="15">
    <location>
        <begin position="883"/>
        <end position="897"/>
    </location>
</feature>
<evidence type="ECO:0000259" key="16">
    <source>
        <dbReference type="PROSITE" id="PS50157"/>
    </source>
</evidence>
<feature type="domain" description="C2H2-type" evidence="16">
    <location>
        <begin position="621"/>
        <end position="648"/>
    </location>
</feature>
<keyword evidence="5 14" id="KW-0863">Zinc-finger</keyword>
<dbReference type="SUPFAM" id="SSF57667">
    <property type="entry name" value="beta-beta-alpha zinc fingers"/>
    <property type="match status" value="5"/>
</dbReference>
<feature type="compositionally biased region" description="Acidic residues" evidence="15">
    <location>
        <begin position="1418"/>
        <end position="1436"/>
    </location>
</feature>
<feature type="compositionally biased region" description="Acidic residues" evidence="15">
    <location>
        <begin position="148"/>
        <end position="163"/>
    </location>
</feature>
<evidence type="ECO:0000256" key="5">
    <source>
        <dbReference type="ARBA" id="ARBA00022771"/>
    </source>
</evidence>
<feature type="region of interest" description="Disordered" evidence="15">
    <location>
        <begin position="650"/>
        <end position="719"/>
    </location>
</feature>
<keyword evidence="8" id="KW-0238">DNA-binding</keyword>
<feature type="compositionally biased region" description="Basic and acidic residues" evidence="15">
    <location>
        <begin position="1164"/>
        <end position="1209"/>
    </location>
</feature>
<feature type="compositionally biased region" description="Basic and acidic residues" evidence="15">
    <location>
        <begin position="188"/>
        <end position="202"/>
    </location>
</feature>
<dbReference type="Pfam" id="PF00096">
    <property type="entry name" value="zf-C2H2"/>
    <property type="match status" value="4"/>
</dbReference>
<comment type="function">
    <text evidence="12">Required for the establishment of the posterior-most head and the anterior-most tail segments of the embryo. Probably function as a transcriptional regulator. Could repress the transcription of the tsh gene.</text>
</comment>
<evidence type="ECO:0000256" key="4">
    <source>
        <dbReference type="ARBA" id="ARBA00022737"/>
    </source>
</evidence>
<feature type="region of interest" description="Disordered" evidence="15">
    <location>
        <begin position="929"/>
        <end position="985"/>
    </location>
</feature>
<dbReference type="GO" id="GO:0000981">
    <property type="term" value="F:DNA-binding transcription factor activity, RNA polymerase II-specific"/>
    <property type="evidence" value="ECO:0007669"/>
    <property type="project" value="TreeGrafter"/>
</dbReference>
<dbReference type="GO" id="GO:0000978">
    <property type="term" value="F:RNA polymerase II cis-regulatory region sequence-specific DNA binding"/>
    <property type="evidence" value="ECO:0007669"/>
    <property type="project" value="TreeGrafter"/>
</dbReference>
<feature type="domain" description="C2H2-type" evidence="16">
    <location>
        <begin position="1801"/>
        <end position="1828"/>
    </location>
</feature>
<dbReference type="Pfam" id="PF12874">
    <property type="entry name" value="zf-met"/>
    <property type="match status" value="2"/>
</dbReference>